<accession>A0A0H1BN59</accession>
<feature type="compositionally biased region" description="Polar residues" evidence="1">
    <location>
        <begin position="523"/>
        <end position="534"/>
    </location>
</feature>
<dbReference type="EMBL" id="LDEV01000822">
    <property type="protein sequence ID" value="KLJ12553.1"/>
    <property type="molecule type" value="Genomic_DNA"/>
</dbReference>
<comment type="caution">
    <text evidence="2">The sequence shown here is derived from an EMBL/GenBank/DDBJ whole genome shotgun (WGS) entry which is preliminary data.</text>
</comment>
<reference evidence="3" key="1">
    <citation type="journal article" date="2015" name="PLoS Genet.">
        <title>The dynamic genome and transcriptome of the human fungal pathogen Blastomyces and close relative Emmonsia.</title>
        <authorList>
            <person name="Munoz J.F."/>
            <person name="Gauthier G.M."/>
            <person name="Desjardins C.A."/>
            <person name="Gallo J.E."/>
            <person name="Holder J."/>
            <person name="Sullivan T.D."/>
            <person name="Marty A.J."/>
            <person name="Carmen J.C."/>
            <person name="Chen Z."/>
            <person name="Ding L."/>
            <person name="Gujja S."/>
            <person name="Magrini V."/>
            <person name="Misas E."/>
            <person name="Mitreva M."/>
            <person name="Priest M."/>
            <person name="Saif S."/>
            <person name="Whiston E.A."/>
            <person name="Young S."/>
            <person name="Zeng Q."/>
            <person name="Goldman W.E."/>
            <person name="Mardis E.R."/>
            <person name="Taylor J.W."/>
            <person name="McEwen J.G."/>
            <person name="Clay O.K."/>
            <person name="Klein B.S."/>
            <person name="Cuomo C.A."/>
        </authorList>
    </citation>
    <scope>NUCLEOTIDE SEQUENCE [LARGE SCALE GENOMIC DNA]</scope>
    <source>
        <strain evidence="3">UAMH 139</strain>
    </source>
</reference>
<feature type="region of interest" description="Disordered" evidence="1">
    <location>
        <begin position="502"/>
        <end position="547"/>
    </location>
</feature>
<dbReference type="AlphaFoldDB" id="A0A0H1BN59"/>
<evidence type="ECO:0000313" key="2">
    <source>
        <dbReference type="EMBL" id="KLJ12553.1"/>
    </source>
</evidence>
<proteinExistence type="predicted"/>
<feature type="compositionally biased region" description="Polar residues" evidence="1">
    <location>
        <begin position="57"/>
        <end position="66"/>
    </location>
</feature>
<feature type="compositionally biased region" description="Acidic residues" evidence="1">
    <location>
        <begin position="241"/>
        <end position="266"/>
    </location>
</feature>
<name>A0A0H1BN59_9EURO</name>
<feature type="compositionally biased region" description="Acidic residues" evidence="1">
    <location>
        <begin position="507"/>
        <end position="522"/>
    </location>
</feature>
<evidence type="ECO:0000313" key="3">
    <source>
        <dbReference type="Proteomes" id="UP000053573"/>
    </source>
</evidence>
<dbReference type="InterPro" id="IPR022190">
    <property type="entry name" value="DUF3716"/>
</dbReference>
<feature type="compositionally biased region" description="Acidic residues" evidence="1">
    <location>
        <begin position="97"/>
        <end position="119"/>
    </location>
</feature>
<dbReference type="OrthoDB" id="4188835at2759"/>
<feature type="region of interest" description="Disordered" evidence="1">
    <location>
        <begin position="152"/>
        <end position="307"/>
    </location>
</feature>
<protein>
    <submittedName>
        <fullName evidence="2">Uncharacterized protein</fullName>
    </submittedName>
</protein>
<dbReference type="Pfam" id="PF12511">
    <property type="entry name" value="DUF3716"/>
    <property type="match status" value="1"/>
</dbReference>
<organism evidence="2 3">
    <name type="scientific">Blastomyces silverae</name>
    <dbReference type="NCBI Taxonomy" id="2060906"/>
    <lineage>
        <taxon>Eukaryota</taxon>
        <taxon>Fungi</taxon>
        <taxon>Dikarya</taxon>
        <taxon>Ascomycota</taxon>
        <taxon>Pezizomycotina</taxon>
        <taxon>Eurotiomycetes</taxon>
        <taxon>Eurotiomycetidae</taxon>
        <taxon>Onygenales</taxon>
        <taxon>Ajellomycetaceae</taxon>
        <taxon>Blastomyces</taxon>
    </lineage>
</organism>
<feature type="region of interest" description="Disordered" evidence="1">
    <location>
        <begin position="37"/>
        <end position="66"/>
    </location>
</feature>
<feature type="region of interest" description="Disordered" evidence="1">
    <location>
        <begin position="93"/>
        <end position="129"/>
    </location>
</feature>
<evidence type="ECO:0000256" key="1">
    <source>
        <dbReference type="SAM" id="MobiDB-lite"/>
    </source>
</evidence>
<gene>
    <name evidence="2" type="ORF">EMPG_12418</name>
</gene>
<sequence>MREVALGKSFARNIAEVAKNNTARFLLRKADLLRHAEGNTAETMGPKKVSKTLKSGAASSPSERSATSIAKKALALEKLFQSLSQEERDALLHMSDGEEETREEEAEGETDSEVEDEGGELGFRTEGGSGIFDPSNVGLCIRPGADGLPTLTPYPSTYEVETQEKGKAVAPRRRSARLHGSAADESTEGPHGRSSKGQEGSKTVTRKLITPFAKLKKSWPSTRRFSDDDKDMNAEGGAQEDVAEAVGDEEPQAEQEGTDAEELSPTEEDKKRWRASRKQHGTLGDDVSGKLGRKKNVEGDQVPWPHSVPRMRRLHYDDKTDLRFHKDGKPARPSVSIMRDPTVEGLPDAVSIIERLAGRSEEMPFVDREFFVLPSQRLIKELGQLPARRKLRWRLNNDGLITPRTVDPKGSANRDVVILQTRGEVAPVPCRSCAKGIGWFEECVVAPPDDKRTRQGHGACANCQWGNKGSRCSLNRRSRYGLGRNADNLLFGGSVPGFEKAAAMGGDADDIGEASDADEGDDSTNAPTEGTPTPSKRKALGQVAPKPVKRVRISEGGVVSTPEKAVEEALMSGGRRSSILSSGGRTIDSRARDLKVLGRPANLDKHNLDAIQAARKELDKIAEFANVVAAAGDTVADNRFFKLPSGARFGDLVDGGLGADVAFWDARLAGQEVKLQEELEDDW</sequence>
<dbReference type="Proteomes" id="UP000053573">
    <property type="component" value="Unassembled WGS sequence"/>
</dbReference>
<feature type="compositionally biased region" description="Basic and acidic residues" evidence="1">
    <location>
        <begin position="224"/>
        <end position="233"/>
    </location>
</feature>
<keyword evidence="3" id="KW-1185">Reference proteome</keyword>
<dbReference type="STRING" id="2060906.A0A0H1BN59"/>